<name>A5TTZ5_FUSNP</name>
<sequence>MYNSKNYWKNLDFQRFQKQNLGGKYGKKIL</sequence>
<reference evidence="1" key="1">
    <citation type="submission" date="2006-07" db="EMBL/GenBank/DDBJ databases">
        <authorList>
            <person name="Qin X."/>
            <person name="Weinstock G.M."/>
        </authorList>
    </citation>
    <scope>NUCLEOTIDE SEQUENCE [LARGE SCALE GENOMIC DNA]</scope>
    <source>
        <strain evidence="1">ATCC 10953</strain>
    </source>
</reference>
<dbReference type="HOGENOM" id="CLU_3403713_0_0_0"/>
<proteinExistence type="predicted"/>
<dbReference type="EMBL" id="CM000440">
    <property type="protein sequence ID" value="EDK88370.1"/>
    <property type="molecule type" value="Genomic_DNA"/>
</dbReference>
<gene>
    <name evidence="1" type="ORF">FNP_0563</name>
</gene>
<organism evidence="1">
    <name type="scientific">Fusobacterium polymorphum ATCC 10953</name>
    <dbReference type="NCBI Taxonomy" id="393480"/>
    <lineage>
        <taxon>Bacteria</taxon>
        <taxon>Fusobacteriati</taxon>
        <taxon>Fusobacteriota</taxon>
        <taxon>Fusobacteriia</taxon>
        <taxon>Fusobacteriales</taxon>
        <taxon>Fusobacteriaceae</taxon>
        <taxon>Fusobacterium</taxon>
    </lineage>
</organism>
<reference evidence="1" key="2">
    <citation type="submission" date="2007-05" db="EMBL/GenBank/DDBJ databases">
        <title>Genome sequence of Fusobacterium nucleatum subspecies polymorphum - a genetically tractable Fusobacterium.</title>
        <authorList>
            <person name="Karpathy S.E."/>
            <person name="Xiang Q."/>
            <person name="Gioia J."/>
            <person name="Jiang H."/>
            <person name="Liu Y."/>
            <person name="Petrosino J.F."/>
            <person name="Yerrapragada S."/>
            <person name="Fox G.E."/>
            <person name="Kinder Haake S."/>
            <person name="Weinstock G.M."/>
            <person name="Highlander S.K."/>
        </authorList>
    </citation>
    <scope>NUCLEOTIDE SEQUENCE [LARGE SCALE GENOMIC DNA]</scope>
    <source>
        <strain evidence="1">ATCC 10953</strain>
    </source>
</reference>
<accession>A5TTZ5</accession>
<dbReference type="AlphaFoldDB" id="A5TTZ5"/>
<dbReference type="Proteomes" id="UP000001921">
    <property type="component" value="Chromosome"/>
</dbReference>
<evidence type="ECO:0000313" key="1">
    <source>
        <dbReference type="EMBL" id="EDK88370.1"/>
    </source>
</evidence>
<protein>
    <submittedName>
        <fullName evidence="1">Uncharacterized protein</fullName>
    </submittedName>
</protein>